<dbReference type="Proteomes" id="UP001597419">
    <property type="component" value="Unassembled WGS sequence"/>
</dbReference>
<dbReference type="Pfam" id="PF02771">
    <property type="entry name" value="Acyl-CoA_dh_N"/>
    <property type="match status" value="1"/>
</dbReference>
<dbReference type="Gene3D" id="1.10.540.10">
    <property type="entry name" value="Acyl-CoA dehydrogenase/oxidase, N-terminal domain"/>
    <property type="match status" value="1"/>
</dbReference>
<dbReference type="SUPFAM" id="SSF56645">
    <property type="entry name" value="Acyl-CoA dehydrogenase NM domain-like"/>
    <property type="match status" value="1"/>
</dbReference>
<dbReference type="PROSITE" id="PS00072">
    <property type="entry name" value="ACYL_COA_DH_1"/>
    <property type="match status" value="1"/>
</dbReference>
<dbReference type="InterPro" id="IPR006091">
    <property type="entry name" value="Acyl-CoA_Oxase/DH_mid-dom"/>
</dbReference>
<dbReference type="PANTHER" id="PTHR48083">
    <property type="entry name" value="MEDIUM-CHAIN SPECIFIC ACYL-COA DEHYDROGENASE, MITOCHONDRIAL-RELATED"/>
    <property type="match status" value="1"/>
</dbReference>
<evidence type="ECO:0000313" key="10">
    <source>
        <dbReference type="EMBL" id="MFD2463654.1"/>
    </source>
</evidence>
<organism evidence="10 11">
    <name type="scientific">Amycolatopsis samaneae</name>
    <dbReference type="NCBI Taxonomy" id="664691"/>
    <lineage>
        <taxon>Bacteria</taxon>
        <taxon>Bacillati</taxon>
        <taxon>Actinomycetota</taxon>
        <taxon>Actinomycetes</taxon>
        <taxon>Pseudonocardiales</taxon>
        <taxon>Pseudonocardiaceae</taxon>
        <taxon>Amycolatopsis</taxon>
    </lineage>
</organism>
<dbReference type="SUPFAM" id="SSF47203">
    <property type="entry name" value="Acyl-CoA dehydrogenase C-terminal domain-like"/>
    <property type="match status" value="1"/>
</dbReference>
<keyword evidence="4 6" id="KW-0274">FAD</keyword>
<protein>
    <submittedName>
        <fullName evidence="10">Acyl-CoA dehydrogenase family protein</fullName>
    </submittedName>
</protein>
<evidence type="ECO:0000259" key="7">
    <source>
        <dbReference type="Pfam" id="PF00441"/>
    </source>
</evidence>
<feature type="domain" description="Acyl-CoA dehydrogenase/oxidase C-terminal" evidence="7">
    <location>
        <begin position="245"/>
        <end position="393"/>
    </location>
</feature>
<evidence type="ECO:0000256" key="6">
    <source>
        <dbReference type="RuleBase" id="RU362125"/>
    </source>
</evidence>
<gene>
    <name evidence="10" type="ORF">ACFSYJ_33915</name>
</gene>
<dbReference type="EMBL" id="JBHUKU010000022">
    <property type="protein sequence ID" value="MFD2463654.1"/>
    <property type="molecule type" value="Genomic_DNA"/>
</dbReference>
<dbReference type="InterPro" id="IPR006089">
    <property type="entry name" value="Acyl-CoA_DH_CS"/>
</dbReference>
<reference evidence="11" key="1">
    <citation type="journal article" date="2019" name="Int. J. Syst. Evol. Microbiol.">
        <title>The Global Catalogue of Microorganisms (GCM) 10K type strain sequencing project: providing services to taxonomists for standard genome sequencing and annotation.</title>
        <authorList>
            <consortium name="The Broad Institute Genomics Platform"/>
            <consortium name="The Broad Institute Genome Sequencing Center for Infectious Disease"/>
            <person name="Wu L."/>
            <person name="Ma J."/>
        </authorList>
    </citation>
    <scope>NUCLEOTIDE SEQUENCE [LARGE SCALE GENOMIC DNA]</scope>
    <source>
        <strain evidence="11">CGMCC 4.7643</strain>
    </source>
</reference>
<evidence type="ECO:0000256" key="4">
    <source>
        <dbReference type="ARBA" id="ARBA00022827"/>
    </source>
</evidence>
<evidence type="ECO:0000256" key="2">
    <source>
        <dbReference type="ARBA" id="ARBA00009347"/>
    </source>
</evidence>
<keyword evidence="5 6" id="KW-0560">Oxidoreductase</keyword>
<comment type="cofactor">
    <cofactor evidence="1 6">
        <name>FAD</name>
        <dbReference type="ChEBI" id="CHEBI:57692"/>
    </cofactor>
</comment>
<dbReference type="InterPro" id="IPR037069">
    <property type="entry name" value="AcylCoA_DH/ox_N_sf"/>
</dbReference>
<evidence type="ECO:0000256" key="3">
    <source>
        <dbReference type="ARBA" id="ARBA00022630"/>
    </source>
</evidence>
<evidence type="ECO:0000256" key="5">
    <source>
        <dbReference type="ARBA" id="ARBA00023002"/>
    </source>
</evidence>
<dbReference type="InterPro" id="IPR046373">
    <property type="entry name" value="Acyl-CoA_Oxase/DH_mid-dom_sf"/>
</dbReference>
<dbReference type="InterPro" id="IPR013786">
    <property type="entry name" value="AcylCoA_DH/ox_N"/>
</dbReference>
<comment type="caution">
    <text evidence="10">The sequence shown here is derived from an EMBL/GenBank/DDBJ whole genome shotgun (WGS) entry which is preliminary data.</text>
</comment>
<feature type="domain" description="Acyl-CoA dehydrogenase/oxidase N-terminal" evidence="9">
    <location>
        <begin position="22"/>
        <end position="135"/>
    </location>
</feature>
<dbReference type="InterPro" id="IPR009075">
    <property type="entry name" value="AcylCo_DH/oxidase_C"/>
</dbReference>
<dbReference type="Pfam" id="PF02770">
    <property type="entry name" value="Acyl-CoA_dh_M"/>
    <property type="match status" value="1"/>
</dbReference>
<evidence type="ECO:0000313" key="11">
    <source>
        <dbReference type="Proteomes" id="UP001597419"/>
    </source>
</evidence>
<dbReference type="InterPro" id="IPR009100">
    <property type="entry name" value="AcylCoA_DH/oxidase_NM_dom_sf"/>
</dbReference>
<comment type="similarity">
    <text evidence="2 6">Belongs to the acyl-CoA dehydrogenase family.</text>
</comment>
<keyword evidence="3 6" id="KW-0285">Flavoprotein</keyword>
<dbReference type="Gene3D" id="2.40.110.10">
    <property type="entry name" value="Butyryl-CoA Dehydrogenase, subunit A, domain 2"/>
    <property type="match status" value="1"/>
</dbReference>
<name>A0ABW5GS72_9PSEU</name>
<evidence type="ECO:0000256" key="1">
    <source>
        <dbReference type="ARBA" id="ARBA00001974"/>
    </source>
</evidence>
<dbReference type="RefSeq" id="WP_378213957.1">
    <property type="nucleotide sequence ID" value="NZ_JBHSBK010000002.1"/>
</dbReference>
<dbReference type="PANTHER" id="PTHR48083:SF28">
    <property type="entry name" value="ACYL-COA DEHYDROGENASE FAMILY PROTEIN (AFU_ORTHOLOGUE AFUA_6G10880)-RELATED"/>
    <property type="match status" value="1"/>
</dbReference>
<evidence type="ECO:0000259" key="9">
    <source>
        <dbReference type="Pfam" id="PF02771"/>
    </source>
</evidence>
<keyword evidence="11" id="KW-1185">Reference proteome</keyword>
<accession>A0ABW5GS72</accession>
<sequence length="397" mass="42899">MAAVTGDRHSGGAAVTLDPFRTPERDELRRTVRAFVEREVLPRLDGWERDGELPRELHRKAGELGLLGVSFPESAGGGDGNYLDSLVVAEEMHYAGGSGGLFASLFTCGIAVPHIAEAADPVQIERWVRPTLAGEKIGSLAVTEPDGGSDVAGIRTSAVREGDEYVINGAKTFITSGCRADFVTTVVRTGGEGAHGLSLIVVERGTPGFTVSRKLDKMGWLCSDTAELSYADVRVPVENRIGAENSGFAQVATQFVVERLSLAVQAYAHAQRALDLTLDWCRMRETFGRPLISRQLVQHKLTEMARKIDVARTYTRQTAVRHVSGEEVIAEACFAKNTAVEAAEQVVHEAVQLHGGLGYMRESEVERHYRDVRILGIGGGTTEILTGLAAKRLGYTA</sequence>
<dbReference type="Pfam" id="PF00441">
    <property type="entry name" value="Acyl-CoA_dh_1"/>
    <property type="match status" value="1"/>
</dbReference>
<feature type="domain" description="Acyl-CoA oxidase/dehydrogenase middle" evidence="8">
    <location>
        <begin position="140"/>
        <end position="233"/>
    </location>
</feature>
<dbReference type="InterPro" id="IPR036250">
    <property type="entry name" value="AcylCo_DH-like_C"/>
</dbReference>
<dbReference type="Gene3D" id="1.20.140.10">
    <property type="entry name" value="Butyryl-CoA Dehydrogenase, subunit A, domain 3"/>
    <property type="match status" value="1"/>
</dbReference>
<dbReference type="PROSITE" id="PS00073">
    <property type="entry name" value="ACYL_COA_DH_2"/>
    <property type="match status" value="1"/>
</dbReference>
<dbReference type="InterPro" id="IPR050741">
    <property type="entry name" value="Acyl-CoA_dehydrogenase"/>
</dbReference>
<proteinExistence type="inferred from homology"/>
<evidence type="ECO:0000259" key="8">
    <source>
        <dbReference type="Pfam" id="PF02770"/>
    </source>
</evidence>